<dbReference type="NCBIfam" id="NF045794">
    <property type="entry name" value="CsxC_fam"/>
    <property type="match status" value="1"/>
</dbReference>
<dbReference type="RefSeq" id="WP_003375544.1">
    <property type="nucleotide sequence ID" value="NZ_ACSJ01000007.1"/>
</dbReference>
<accession>A0A9P2G6R7</accession>
<comment type="caution">
    <text evidence="2">The sequence shown here is derived from an EMBL/GenBank/DDBJ whole genome shotgun (WGS) entry which is preliminary data.</text>
</comment>
<feature type="domain" description="DUF7852" evidence="1">
    <location>
        <begin position="18"/>
        <end position="124"/>
    </location>
</feature>
<gene>
    <name evidence="2" type="ORF">CLG_B1404</name>
</gene>
<sequence length="260" mass="29233">MSDNNIIIQNCDDCCCRCIQSKILSSCEGENIKTKGINGSLVAKAPVILGEKEVNINLKVNIGLQQNCYEIKADKKNVYLTESILLPTAGKIENGVLKSGKLFLEGYIRENIQYSTVECINKYETINCSHGNIVSGDIKYTTIDIPFNCVTEIQYLVQPQVSPKKYDTNNNLNTIEYVNSCMDNSNYHESFRNTIFYVDKPYCEVSQAKIIESDSCKKLCITNTQSKYKKIEKKISLSLMVTVLQVQQVNILGLSNNTIC</sequence>
<reference evidence="2 3" key="1">
    <citation type="submission" date="2009-10" db="EMBL/GenBank/DDBJ databases">
        <authorList>
            <person name="Shrivastava S."/>
            <person name="Brinkac L.B."/>
            <person name="Brown J.L."/>
            <person name="Bruce D.B."/>
            <person name="Detter C."/>
            <person name="Green L.D."/>
            <person name="Munk C.A."/>
            <person name="Rogers Y.C."/>
            <person name="Tapia R."/>
            <person name="Saunders E.S."/>
            <person name="Sims D.R."/>
            <person name="Smith L.A."/>
            <person name="Smith T.J."/>
            <person name="Sutton G."/>
            <person name="Brettin T."/>
        </authorList>
    </citation>
    <scope>NUCLEOTIDE SEQUENCE [LARGE SCALE GENOMIC DNA]</scope>
    <source>
        <strain evidence="3">D str. 1873</strain>
    </source>
</reference>
<dbReference type="InterPro" id="IPR057174">
    <property type="entry name" value="DUF7852"/>
</dbReference>
<name>A0A9P2G6R7_CLOBO</name>
<evidence type="ECO:0000259" key="1">
    <source>
        <dbReference type="Pfam" id="PF25250"/>
    </source>
</evidence>
<dbReference type="EMBL" id="ACSJ01000007">
    <property type="protein sequence ID" value="EES91017.1"/>
    <property type="molecule type" value="Genomic_DNA"/>
</dbReference>
<dbReference type="InterPro" id="IPR054845">
    <property type="entry name" value="Exosporium_prot_C"/>
</dbReference>
<protein>
    <recommendedName>
        <fullName evidence="1">DUF7852 domain-containing protein</fullName>
    </recommendedName>
</protein>
<dbReference type="AlphaFoldDB" id="A0A9P2G6R7"/>
<proteinExistence type="predicted"/>
<organism evidence="2 3">
    <name type="scientific">Clostridium botulinum D str. 1873</name>
    <dbReference type="NCBI Taxonomy" id="592027"/>
    <lineage>
        <taxon>Bacteria</taxon>
        <taxon>Bacillati</taxon>
        <taxon>Bacillota</taxon>
        <taxon>Clostridia</taxon>
        <taxon>Eubacteriales</taxon>
        <taxon>Clostridiaceae</taxon>
        <taxon>Clostridium</taxon>
    </lineage>
</organism>
<dbReference type="Pfam" id="PF25250">
    <property type="entry name" value="DUF7852"/>
    <property type="match status" value="1"/>
</dbReference>
<evidence type="ECO:0000313" key="3">
    <source>
        <dbReference type="Proteomes" id="UP000006160"/>
    </source>
</evidence>
<evidence type="ECO:0000313" key="2">
    <source>
        <dbReference type="EMBL" id="EES91017.1"/>
    </source>
</evidence>
<dbReference type="Proteomes" id="UP000006160">
    <property type="component" value="Unassembled WGS sequence"/>
</dbReference>